<sequence length="63" mass="7033">MKTLPHELRVTNYTSDPGLLNRISVTFFKRTLVSCGDQKRGSGRRARRSGAVPEQEASSIVKE</sequence>
<keyword evidence="3" id="KW-1185">Reference proteome</keyword>
<reference evidence="2" key="1">
    <citation type="submission" date="2021-09" db="EMBL/GenBank/DDBJ databases">
        <title>The genome of Mauremys mutica provides insights into the evolution of semi-aquatic lifestyle.</title>
        <authorList>
            <person name="Gong S."/>
            <person name="Gao Y."/>
        </authorList>
    </citation>
    <scope>NUCLEOTIDE SEQUENCE</scope>
    <source>
        <strain evidence="2">MM-2020</strain>
        <tissue evidence="2">Muscle</tissue>
    </source>
</reference>
<dbReference type="Proteomes" id="UP000827986">
    <property type="component" value="Unassembled WGS sequence"/>
</dbReference>
<gene>
    <name evidence="2" type="ORF">KIL84_016429</name>
</gene>
<protein>
    <submittedName>
        <fullName evidence="2">Uncharacterized protein</fullName>
    </submittedName>
</protein>
<dbReference type="AlphaFoldDB" id="A0A9D4AXR3"/>
<accession>A0A9D4AXR3</accession>
<dbReference type="EMBL" id="JAHDVG010000482">
    <property type="protein sequence ID" value="KAH1172590.1"/>
    <property type="molecule type" value="Genomic_DNA"/>
</dbReference>
<evidence type="ECO:0000313" key="2">
    <source>
        <dbReference type="EMBL" id="KAH1172590.1"/>
    </source>
</evidence>
<comment type="caution">
    <text evidence="2">The sequence shown here is derived from an EMBL/GenBank/DDBJ whole genome shotgun (WGS) entry which is preliminary data.</text>
</comment>
<name>A0A9D4AXR3_9SAUR</name>
<evidence type="ECO:0000313" key="3">
    <source>
        <dbReference type="Proteomes" id="UP000827986"/>
    </source>
</evidence>
<evidence type="ECO:0000256" key="1">
    <source>
        <dbReference type="SAM" id="MobiDB-lite"/>
    </source>
</evidence>
<proteinExistence type="predicted"/>
<feature type="region of interest" description="Disordered" evidence="1">
    <location>
        <begin position="37"/>
        <end position="63"/>
    </location>
</feature>
<organism evidence="2 3">
    <name type="scientific">Mauremys mutica</name>
    <name type="common">yellowpond turtle</name>
    <dbReference type="NCBI Taxonomy" id="74926"/>
    <lineage>
        <taxon>Eukaryota</taxon>
        <taxon>Metazoa</taxon>
        <taxon>Chordata</taxon>
        <taxon>Craniata</taxon>
        <taxon>Vertebrata</taxon>
        <taxon>Euteleostomi</taxon>
        <taxon>Archelosauria</taxon>
        <taxon>Testudinata</taxon>
        <taxon>Testudines</taxon>
        <taxon>Cryptodira</taxon>
        <taxon>Durocryptodira</taxon>
        <taxon>Testudinoidea</taxon>
        <taxon>Geoemydidae</taxon>
        <taxon>Geoemydinae</taxon>
        <taxon>Mauremys</taxon>
    </lineage>
</organism>